<comment type="similarity">
    <text evidence="3">Belongs to the ADRM1 family.</text>
</comment>
<dbReference type="GO" id="GO:0070628">
    <property type="term" value="F:proteasome binding"/>
    <property type="evidence" value="ECO:0007669"/>
    <property type="project" value="TreeGrafter"/>
</dbReference>
<evidence type="ECO:0000256" key="5">
    <source>
        <dbReference type="ARBA" id="ARBA00022942"/>
    </source>
</evidence>
<sequence>MSGALFGSAAAGSRSSGKNLVEFRAGKMQLKGTTVTPDKRKGLLYVHQSDDSLMHFCWKDRGSGVVEDDLIIFPDDCEFKSVPQCTTGRVYILKFKSSSRKFFFWMQEPKKDKDDEHCKKVNEMLNNPPAPGSSGGGGRSGAGGLPPELAGLGASLGEGGLQNVLGNMDQQQLMQLLNSGSLGGMGGMGGLGGLGGLIGAGRPSSSQSSSSAAPSRAQSTPAVHAQETTSNSSQPRPATTTTQPQASTTSTVTPSTTTASTTATQQNPAIQLSDLQSILSTMNIPNPSGAAKAEAPAQQPAVDLSKVLTSEAMAPILAKPELQQKLIPFLPEGESLPKDPEQLRLTLQSPQFKQALNMFTVAFQSGQLGPLMGQFGLGPEATEAANKGDLEAFGEALQKMTGGDKAKKEDKPGDDEEGMHLD</sequence>
<feature type="compositionally biased region" description="Basic and acidic residues" evidence="7">
    <location>
        <begin position="402"/>
        <end position="411"/>
    </location>
</feature>
<feature type="region of interest" description="Disordered" evidence="7">
    <location>
        <begin position="198"/>
        <end position="269"/>
    </location>
</feature>
<dbReference type="InterPro" id="IPR044868">
    <property type="entry name" value="Rpn13/ADRM1_Pru"/>
</dbReference>
<dbReference type="PANTHER" id="PTHR12225:SF0">
    <property type="entry name" value="PROTEASOMAL UBIQUITIN RECEPTOR ADRM1"/>
    <property type="match status" value="1"/>
</dbReference>
<protein>
    <submittedName>
        <fullName evidence="11">Proteasomal ubiquitin receptor ADRM1-B-like isoform X1</fullName>
    </submittedName>
</protein>
<feature type="region of interest" description="Disordered" evidence="7">
    <location>
        <begin position="123"/>
        <end position="151"/>
    </location>
</feature>
<dbReference type="Gene3D" id="1.10.2020.20">
    <property type="match status" value="1"/>
</dbReference>
<dbReference type="Pfam" id="PF16550">
    <property type="entry name" value="RPN13_C"/>
    <property type="match status" value="1"/>
</dbReference>
<dbReference type="GO" id="GO:0005737">
    <property type="term" value="C:cytoplasm"/>
    <property type="evidence" value="ECO:0007669"/>
    <property type="project" value="UniProtKB-SubCell"/>
</dbReference>
<proteinExistence type="inferred from homology"/>
<evidence type="ECO:0000256" key="6">
    <source>
        <dbReference type="ARBA" id="ARBA00023242"/>
    </source>
</evidence>
<dbReference type="GeneID" id="110985064"/>
<dbReference type="InterPro" id="IPR044867">
    <property type="entry name" value="DEUBAD_dom"/>
</dbReference>
<evidence type="ECO:0000256" key="2">
    <source>
        <dbReference type="ARBA" id="ARBA00004496"/>
    </source>
</evidence>
<dbReference type="PANTHER" id="PTHR12225">
    <property type="entry name" value="ADHESION REGULATING MOLECULE 1 110 KDA CELL MEMBRANE GLYCOPROTEIN"/>
    <property type="match status" value="1"/>
</dbReference>
<feature type="domain" description="DEUBAD" evidence="8">
    <location>
        <begin position="295"/>
        <end position="407"/>
    </location>
</feature>
<dbReference type="KEGG" id="aplc:110985064"/>
<dbReference type="FunFam" id="1.10.2020.20:FF:000001">
    <property type="entry name" value="Proteasomal ubiquitin receptor ADRM1"/>
    <property type="match status" value="1"/>
</dbReference>
<feature type="compositionally biased region" description="Low complexity" evidence="7">
    <location>
        <begin position="200"/>
        <end position="219"/>
    </location>
</feature>
<feature type="domain" description="Pru" evidence="9">
    <location>
        <begin position="15"/>
        <end position="128"/>
    </location>
</feature>
<dbReference type="GO" id="GO:0005634">
    <property type="term" value="C:nucleus"/>
    <property type="evidence" value="ECO:0007669"/>
    <property type="project" value="UniProtKB-SubCell"/>
</dbReference>
<dbReference type="PROSITE" id="PS51916">
    <property type="entry name" value="DEUBAD"/>
    <property type="match status" value="1"/>
</dbReference>
<feature type="compositionally biased region" description="Gly residues" evidence="7">
    <location>
        <begin position="133"/>
        <end position="144"/>
    </location>
</feature>
<dbReference type="InterPro" id="IPR038108">
    <property type="entry name" value="RPN13_DEUBAD_sf"/>
</dbReference>
<dbReference type="GO" id="GO:0008541">
    <property type="term" value="C:proteasome regulatory particle, lid subcomplex"/>
    <property type="evidence" value="ECO:0007669"/>
    <property type="project" value="TreeGrafter"/>
</dbReference>
<keyword evidence="4" id="KW-0963">Cytoplasm</keyword>
<keyword evidence="10" id="KW-1185">Reference proteome</keyword>
<evidence type="ECO:0000313" key="11">
    <source>
        <dbReference type="RefSeq" id="XP_022101482.1"/>
    </source>
</evidence>
<dbReference type="CDD" id="cd13314">
    <property type="entry name" value="PH_Rpn13"/>
    <property type="match status" value="1"/>
</dbReference>
<dbReference type="AlphaFoldDB" id="A0A8B7Z954"/>
<dbReference type="PROSITE" id="PS51917">
    <property type="entry name" value="PRU"/>
    <property type="match status" value="1"/>
</dbReference>
<evidence type="ECO:0000259" key="9">
    <source>
        <dbReference type="PROSITE" id="PS51917"/>
    </source>
</evidence>
<dbReference type="InterPro" id="IPR006773">
    <property type="entry name" value="Rpn13/ADRM1"/>
</dbReference>
<gene>
    <name evidence="11" type="primary">LOC110985064</name>
</gene>
<dbReference type="InterPro" id="IPR038633">
    <property type="entry name" value="Rpn13/ADRM1_Pru_sf"/>
</dbReference>
<keyword evidence="5" id="KW-0647">Proteasome</keyword>
<dbReference type="Proteomes" id="UP000694845">
    <property type="component" value="Unplaced"/>
</dbReference>
<evidence type="ECO:0000259" key="8">
    <source>
        <dbReference type="PROSITE" id="PS51916"/>
    </source>
</evidence>
<feature type="compositionally biased region" description="Low complexity" evidence="7">
    <location>
        <begin position="233"/>
        <end position="269"/>
    </location>
</feature>
<accession>A0A8B7Z954</accession>
<evidence type="ECO:0000313" key="10">
    <source>
        <dbReference type="Proteomes" id="UP000694845"/>
    </source>
</evidence>
<evidence type="ECO:0000256" key="7">
    <source>
        <dbReference type="SAM" id="MobiDB-lite"/>
    </source>
</evidence>
<name>A0A8B7Z954_ACAPL</name>
<evidence type="ECO:0000256" key="1">
    <source>
        <dbReference type="ARBA" id="ARBA00004123"/>
    </source>
</evidence>
<feature type="region of interest" description="Disordered" evidence="7">
    <location>
        <begin position="395"/>
        <end position="422"/>
    </location>
</feature>
<keyword evidence="6" id="KW-0539">Nucleus</keyword>
<dbReference type="OMA" id="SNQRHFF"/>
<evidence type="ECO:0000256" key="4">
    <source>
        <dbReference type="ARBA" id="ARBA00022490"/>
    </source>
</evidence>
<dbReference type="RefSeq" id="XP_022101482.1">
    <property type="nucleotide sequence ID" value="XM_022245790.1"/>
</dbReference>
<feature type="compositionally biased region" description="Acidic residues" evidence="7">
    <location>
        <begin position="412"/>
        <end position="422"/>
    </location>
</feature>
<dbReference type="GO" id="GO:0061133">
    <property type="term" value="F:endopeptidase activator activity"/>
    <property type="evidence" value="ECO:0007669"/>
    <property type="project" value="TreeGrafter"/>
</dbReference>
<dbReference type="FunFam" id="2.30.29.70:FF:000001">
    <property type="entry name" value="Proteasomal ubiquitin receptor ADRM1"/>
    <property type="match status" value="1"/>
</dbReference>
<comment type="subcellular location">
    <subcellularLocation>
        <location evidence="2">Cytoplasm</location>
    </subcellularLocation>
    <subcellularLocation>
        <location evidence="1">Nucleus</location>
    </subcellularLocation>
</comment>
<dbReference type="CTD" id="11047"/>
<evidence type="ECO:0000256" key="3">
    <source>
        <dbReference type="ARBA" id="ARBA00009216"/>
    </source>
</evidence>
<dbReference type="Gene3D" id="2.30.29.70">
    <property type="entry name" value="Proteasomal ubiquitin receptor Rpn13/ADRM1"/>
    <property type="match status" value="1"/>
</dbReference>
<dbReference type="InterPro" id="IPR032368">
    <property type="entry name" value="RPN13_DEUBAD"/>
</dbReference>
<organism evidence="10 11">
    <name type="scientific">Acanthaster planci</name>
    <name type="common">Crown-of-thorns starfish</name>
    <dbReference type="NCBI Taxonomy" id="133434"/>
    <lineage>
        <taxon>Eukaryota</taxon>
        <taxon>Metazoa</taxon>
        <taxon>Echinodermata</taxon>
        <taxon>Eleutherozoa</taxon>
        <taxon>Asterozoa</taxon>
        <taxon>Asteroidea</taxon>
        <taxon>Valvatacea</taxon>
        <taxon>Valvatida</taxon>
        <taxon>Acanthasteridae</taxon>
        <taxon>Acanthaster</taxon>
    </lineage>
</organism>
<dbReference type="OrthoDB" id="340431at2759"/>
<dbReference type="Pfam" id="PF04683">
    <property type="entry name" value="Rpn13_ADRM1_Pru"/>
    <property type="match status" value="1"/>
</dbReference>
<reference evidence="11" key="1">
    <citation type="submission" date="2025-08" db="UniProtKB">
        <authorList>
            <consortium name="RefSeq"/>
        </authorList>
    </citation>
    <scope>IDENTIFICATION</scope>
</reference>